<dbReference type="CDD" id="cd01189">
    <property type="entry name" value="INT_ICEBs1_C_like"/>
    <property type="match status" value="1"/>
</dbReference>
<feature type="domain" description="Tyr recombinase" evidence="6">
    <location>
        <begin position="195"/>
        <end position="416"/>
    </location>
</feature>
<evidence type="ECO:0000256" key="3">
    <source>
        <dbReference type="ARBA" id="ARBA00023125"/>
    </source>
</evidence>
<protein>
    <submittedName>
        <fullName evidence="7">Tyrosine-type recombinase/integrase</fullName>
    </submittedName>
</protein>
<keyword evidence="2" id="KW-0229">DNA integration</keyword>
<comment type="similarity">
    <text evidence="1">Belongs to the 'phage' integrase family.</text>
</comment>
<feature type="compositionally biased region" description="Polar residues" evidence="5">
    <location>
        <begin position="447"/>
        <end position="457"/>
    </location>
</feature>
<gene>
    <name evidence="7" type="ORF">ACFFGN_25320</name>
</gene>
<dbReference type="RefSeq" id="WP_380052131.1">
    <property type="nucleotide sequence ID" value="NZ_JBHLTC010000032.1"/>
</dbReference>
<dbReference type="Gene3D" id="1.10.443.10">
    <property type="entry name" value="Intergrase catalytic core"/>
    <property type="match status" value="1"/>
</dbReference>
<keyword evidence="4" id="KW-0233">DNA recombination</keyword>
<dbReference type="PROSITE" id="PS51898">
    <property type="entry name" value="TYR_RECOMBINASE"/>
    <property type="match status" value="1"/>
</dbReference>
<dbReference type="SUPFAM" id="SSF56349">
    <property type="entry name" value="DNA breaking-rejoining enzymes"/>
    <property type="match status" value="1"/>
</dbReference>
<evidence type="ECO:0000256" key="5">
    <source>
        <dbReference type="SAM" id="MobiDB-lite"/>
    </source>
</evidence>
<dbReference type="InterPro" id="IPR050808">
    <property type="entry name" value="Phage_Integrase"/>
</dbReference>
<dbReference type="InterPro" id="IPR004107">
    <property type="entry name" value="Integrase_SAM-like_N"/>
</dbReference>
<accession>A0ABV6QS10</accession>
<evidence type="ECO:0000256" key="1">
    <source>
        <dbReference type="ARBA" id="ARBA00008857"/>
    </source>
</evidence>
<feature type="region of interest" description="Disordered" evidence="5">
    <location>
        <begin position="1"/>
        <end position="21"/>
    </location>
</feature>
<evidence type="ECO:0000259" key="6">
    <source>
        <dbReference type="PROSITE" id="PS51898"/>
    </source>
</evidence>
<dbReference type="EMBL" id="JBHLTC010000032">
    <property type="protein sequence ID" value="MFC0627421.1"/>
    <property type="molecule type" value="Genomic_DNA"/>
</dbReference>
<organism evidence="7 8">
    <name type="scientific">Kribbella deserti</name>
    <dbReference type="NCBI Taxonomy" id="1926257"/>
    <lineage>
        <taxon>Bacteria</taxon>
        <taxon>Bacillati</taxon>
        <taxon>Actinomycetota</taxon>
        <taxon>Actinomycetes</taxon>
        <taxon>Propionibacteriales</taxon>
        <taxon>Kribbellaceae</taxon>
        <taxon>Kribbella</taxon>
    </lineage>
</organism>
<dbReference type="Pfam" id="PF00589">
    <property type="entry name" value="Phage_integrase"/>
    <property type="match status" value="1"/>
</dbReference>
<keyword evidence="8" id="KW-1185">Reference proteome</keyword>
<dbReference type="InterPro" id="IPR010998">
    <property type="entry name" value="Integrase_recombinase_N"/>
</dbReference>
<evidence type="ECO:0000256" key="2">
    <source>
        <dbReference type="ARBA" id="ARBA00022908"/>
    </source>
</evidence>
<feature type="region of interest" description="Disordered" evidence="5">
    <location>
        <begin position="433"/>
        <end position="457"/>
    </location>
</feature>
<comment type="caution">
    <text evidence="7">The sequence shown here is derived from an EMBL/GenBank/DDBJ whole genome shotgun (WGS) entry which is preliminary data.</text>
</comment>
<evidence type="ECO:0000313" key="7">
    <source>
        <dbReference type="EMBL" id="MFC0627421.1"/>
    </source>
</evidence>
<dbReference type="InterPro" id="IPR011010">
    <property type="entry name" value="DNA_brk_join_enz"/>
</dbReference>
<dbReference type="Gene3D" id="1.10.150.130">
    <property type="match status" value="1"/>
</dbReference>
<keyword evidence="3" id="KW-0238">DNA-binding</keyword>
<dbReference type="InterPro" id="IPR013762">
    <property type="entry name" value="Integrase-like_cat_sf"/>
</dbReference>
<evidence type="ECO:0000313" key="8">
    <source>
        <dbReference type="Proteomes" id="UP001589890"/>
    </source>
</evidence>
<sequence>MGKPTAHRNAQGSGMAHVKDQWTRPVKYPAGVVERERTARWGRGKRWLAAWLDPEGNEKTKAFASKTEASRYAAAMETDRSRGDYLDPSLGKVKLGEFIDSWLASRMTDPSSKIRYESLARLHVAPPFGHRQVQGIKPSEIAKWVAPLVEQFGPSTARGAFMVLNGALGLAAADGNVKKNPAQDRVVKRPPTKPGRVAAWSDEMLARVIKAHPTPYRPLPIIAAGCGLRQSEVFGLALEDIDLETQMVHIRRQVKKLGRDFVFTLPKNDTEREVPLDETTAEVILEHLAAFGARPYTLPWEDLDGPPLTVQLLFRWTDDKHIRARTYNEMIWKPALAASAIIPQPTTDARGRRHYGTDRENGFHALRHYYASVTLADGVNIKDLAEFLGHSDSAFTLRQYTHMLPSSHDRARSAVGKRLGKIIDASRSRDGAELPYRRPLELPGPLGQSSDGPQISL</sequence>
<dbReference type="PANTHER" id="PTHR30629:SF2">
    <property type="entry name" value="PROPHAGE INTEGRASE INTS-RELATED"/>
    <property type="match status" value="1"/>
</dbReference>
<evidence type="ECO:0000256" key="4">
    <source>
        <dbReference type="ARBA" id="ARBA00023172"/>
    </source>
</evidence>
<dbReference type="Proteomes" id="UP001589890">
    <property type="component" value="Unassembled WGS sequence"/>
</dbReference>
<reference evidence="7 8" key="1">
    <citation type="submission" date="2024-09" db="EMBL/GenBank/DDBJ databases">
        <authorList>
            <person name="Sun Q."/>
            <person name="Mori K."/>
        </authorList>
    </citation>
    <scope>NUCLEOTIDE SEQUENCE [LARGE SCALE GENOMIC DNA]</scope>
    <source>
        <strain evidence="7 8">CGMCC 1.15906</strain>
    </source>
</reference>
<dbReference type="PANTHER" id="PTHR30629">
    <property type="entry name" value="PROPHAGE INTEGRASE"/>
    <property type="match status" value="1"/>
</dbReference>
<name>A0ABV6QS10_9ACTN</name>
<proteinExistence type="inferred from homology"/>
<dbReference type="Pfam" id="PF14659">
    <property type="entry name" value="Phage_int_SAM_3"/>
    <property type="match status" value="1"/>
</dbReference>
<dbReference type="InterPro" id="IPR002104">
    <property type="entry name" value="Integrase_catalytic"/>
</dbReference>